<name>A0A166HCC6_9AGAM</name>
<evidence type="ECO:0000259" key="6">
    <source>
        <dbReference type="SMART" id="SM00903"/>
    </source>
</evidence>
<evidence type="ECO:0000256" key="3">
    <source>
        <dbReference type="ARBA" id="ARBA00022643"/>
    </source>
</evidence>
<dbReference type="SUPFAM" id="SSF50475">
    <property type="entry name" value="FMN-binding split barrel"/>
    <property type="match status" value="1"/>
</dbReference>
<sequence>MLTKTLSHTLHRCPRARVSCKSRRLGTATRVLEGKPNGSPASSEASSELSTFRRPPAFQLTQSPNPTWRTGQGLAEEAVGAAEWEQQGEAGWKTWALDGVQPKDIYPLLTSAIVPRPIALVSSLSSDGVPNLAPFSYFSMVSHDPPLLSVSFSLSPRRPKDTRENILATKEFTVNIISEPFVEAANSTAVEAASEADEWAVSGLTRLDSVDVKPPCVRESAVSFECELYHAHDITPPASSTVTQTLVLGLIKRVHARSAVMSADGRTVDAGRLRAVSRLGGKVYARIGEGFELPRPSWKAIREELKNSGVN</sequence>
<dbReference type="InterPro" id="IPR012349">
    <property type="entry name" value="Split_barrel_FMN-bd"/>
</dbReference>
<dbReference type="SMART" id="SM00903">
    <property type="entry name" value="Flavin_Reduct"/>
    <property type="match status" value="1"/>
</dbReference>
<accession>A0A166HCC6</accession>
<dbReference type="Gene3D" id="2.30.110.10">
    <property type="entry name" value="Electron Transport, Fmn-binding Protein, Chain A"/>
    <property type="match status" value="1"/>
</dbReference>
<evidence type="ECO:0000313" key="8">
    <source>
        <dbReference type="Proteomes" id="UP000076532"/>
    </source>
</evidence>
<gene>
    <name evidence="7" type="ORF">FIBSPDRAFT_956080</name>
</gene>
<evidence type="ECO:0000256" key="4">
    <source>
        <dbReference type="ARBA" id="ARBA00038054"/>
    </source>
</evidence>
<dbReference type="Proteomes" id="UP000076532">
    <property type="component" value="Unassembled WGS sequence"/>
</dbReference>
<keyword evidence="2" id="KW-0285">Flavoprotein</keyword>
<dbReference type="OrthoDB" id="10250990at2759"/>
<dbReference type="InterPro" id="IPR002563">
    <property type="entry name" value="Flavin_Rdtase-like_dom"/>
</dbReference>
<organism evidence="7 8">
    <name type="scientific">Athelia psychrophila</name>
    <dbReference type="NCBI Taxonomy" id="1759441"/>
    <lineage>
        <taxon>Eukaryota</taxon>
        <taxon>Fungi</taxon>
        <taxon>Dikarya</taxon>
        <taxon>Basidiomycota</taxon>
        <taxon>Agaricomycotina</taxon>
        <taxon>Agaricomycetes</taxon>
        <taxon>Agaricomycetidae</taxon>
        <taxon>Atheliales</taxon>
        <taxon>Atheliaceae</taxon>
        <taxon>Athelia</taxon>
    </lineage>
</organism>
<keyword evidence="8" id="KW-1185">Reference proteome</keyword>
<comment type="similarity">
    <text evidence="4">Belongs to the flavoredoxin family.</text>
</comment>
<feature type="compositionally biased region" description="Polar residues" evidence="5">
    <location>
        <begin position="59"/>
        <end position="68"/>
    </location>
</feature>
<comment type="cofactor">
    <cofactor evidence="1">
        <name>FMN</name>
        <dbReference type="ChEBI" id="CHEBI:58210"/>
    </cofactor>
</comment>
<keyword evidence="3" id="KW-0288">FMN</keyword>
<dbReference type="STRING" id="436010.A0A166HCC6"/>
<dbReference type="GO" id="GO:0010181">
    <property type="term" value="F:FMN binding"/>
    <property type="evidence" value="ECO:0007669"/>
    <property type="project" value="InterPro"/>
</dbReference>
<dbReference type="PANTHER" id="PTHR33798:SF5">
    <property type="entry name" value="FLAVIN REDUCTASE LIKE DOMAIN-CONTAINING PROTEIN"/>
    <property type="match status" value="1"/>
</dbReference>
<protein>
    <recommendedName>
        <fullName evidence="6">Flavin reductase like domain-containing protein</fullName>
    </recommendedName>
</protein>
<reference evidence="7 8" key="1">
    <citation type="journal article" date="2016" name="Mol. Biol. Evol.">
        <title>Comparative Genomics of Early-Diverging Mushroom-Forming Fungi Provides Insights into the Origins of Lignocellulose Decay Capabilities.</title>
        <authorList>
            <person name="Nagy L.G."/>
            <person name="Riley R."/>
            <person name="Tritt A."/>
            <person name="Adam C."/>
            <person name="Daum C."/>
            <person name="Floudas D."/>
            <person name="Sun H."/>
            <person name="Yadav J.S."/>
            <person name="Pangilinan J."/>
            <person name="Larsson K.H."/>
            <person name="Matsuura K."/>
            <person name="Barry K."/>
            <person name="Labutti K."/>
            <person name="Kuo R."/>
            <person name="Ohm R.A."/>
            <person name="Bhattacharya S.S."/>
            <person name="Shirouzu T."/>
            <person name="Yoshinaga Y."/>
            <person name="Martin F.M."/>
            <person name="Grigoriev I.V."/>
            <person name="Hibbett D.S."/>
        </authorList>
    </citation>
    <scope>NUCLEOTIDE SEQUENCE [LARGE SCALE GENOMIC DNA]</scope>
    <source>
        <strain evidence="7 8">CBS 109695</strain>
    </source>
</reference>
<dbReference type="EMBL" id="KV417570">
    <property type="protein sequence ID" value="KZP18708.1"/>
    <property type="molecule type" value="Genomic_DNA"/>
</dbReference>
<feature type="compositionally biased region" description="Low complexity" evidence="5">
    <location>
        <begin position="39"/>
        <end position="50"/>
    </location>
</feature>
<evidence type="ECO:0000256" key="5">
    <source>
        <dbReference type="SAM" id="MobiDB-lite"/>
    </source>
</evidence>
<dbReference type="Pfam" id="PF01613">
    <property type="entry name" value="Flavin_Reduct"/>
    <property type="match status" value="1"/>
</dbReference>
<evidence type="ECO:0000313" key="7">
    <source>
        <dbReference type="EMBL" id="KZP18708.1"/>
    </source>
</evidence>
<proteinExistence type="inferred from homology"/>
<dbReference type="AlphaFoldDB" id="A0A166HCC6"/>
<evidence type="ECO:0000256" key="1">
    <source>
        <dbReference type="ARBA" id="ARBA00001917"/>
    </source>
</evidence>
<dbReference type="PANTHER" id="PTHR33798">
    <property type="entry name" value="FLAVOPROTEIN OXYGENASE"/>
    <property type="match status" value="1"/>
</dbReference>
<feature type="domain" description="Flavin reductase like" evidence="6">
    <location>
        <begin position="111"/>
        <end position="269"/>
    </location>
</feature>
<evidence type="ECO:0000256" key="2">
    <source>
        <dbReference type="ARBA" id="ARBA00022630"/>
    </source>
</evidence>
<feature type="region of interest" description="Disordered" evidence="5">
    <location>
        <begin position="31"/>
        <end position="68"/>
    </location>
</feature>